<comment type="caution">
    <text evidence="1">The sequence shown here is derived from an EMBL/GenBank/DDBJ whole genome shotgun (WGS) entry which is preliminary data.</text>
</comment>
<sequence length="449" mass="47881">MRFPFHTLFIVAIPGHLPSLLITAAVLQNITVDDTNGDQLTGTFVTYTPSSGWNIGNGCQTCAATPNSSFAWDATWQDATYYPGTDISPEREVQQARFSFTGSAIYVYGIQCHTLDFPQCTADIEFYIDGQLMPQTYTFTPDNPGTNTYTYNVLLYGNDALPTGPHSIVIQNGVQGVSSSIILLDYLVYTTDTDTDTPSTFPTPSPQQTTSSAAPTSPNTPIATSSTSDDIVTTSALLGTVTTSALSASTMALSQSTTGTTSPIFTNATGLSTADNAAATSSSSRTVALSVSTTLSTSLATFNATASSALTDSPSSSGSHHSRSKDALTIALAVAIPVVIAIIAALFIRRRRQRANLTRSNGGPNMSESRIDTIPRPFDPSLAQEDGQTRQHEQTRLDQLISRKALYTSDTPTIRANQENLAVSSFSMSYHESENVTMPPAYDTLSMSR</sequence>
<proteinExistence type="predicted"/>
<dbReference type="Proteomes" id="UP001148662">
    <property type="component" value="Unassembled WGS sequence"/>
</dbReference>
<keyword evidence="2" id="KW-1185">Reference proteome</keyword>
<protein>
    <submittedName>
        <fullName evidence="1">Uncharacterized protein</fullName>
    </submittedName>
</protein>
<accession>A0ACC1SMJ6</accession>
<organism evidence="1 2">
    <name type="scientific">Phlebia brevispora</name>
    <dbReference type="NCBI Taxonomy" id="194682"/>
    <lineage>
        <taxon>Eukaryota</taxon>
        <taxon>Fungi</taxon>
        <taxon>Dikarya</taxon>
        <taxon>Basidiomycota</taxon>
        <taxon>Agaricomycotina</taxon>
        <taxon>Agaricomycetes</taxon>
        <taxon>Polyporales</taxon>
        <taxon>Meruliaceae</taxon>
        <taxon>Phlebia</taxon>
    </lineage>
</organism>
<reference evidence="1" key="1">
    <citation type="submission" date="2022-07" db="EMBL/GenBank/DDBJ databases">
        <title>Genome Sequence of Phlebia brevispora.</title>
        <authorList>
            <person name="Buettner E."/>
        </authorList>
    </citation>
    <scope>NUCLEOTIDE SEQUENCE</scope>
    <source>
        <strain evidence="1">MPL23</strain>
    </source>
</reference>
<evidence type="ECO:0000313" key="1">
    <source>
        <dbReference type="EMBL" id="KAJ3542875.1"/>
    </source>
</evidence>
<name>A0ACC1SMJ6_9APHY</name>
<gene>
    <name evidence="1" type="ORF">NM688_g5927</name>
</gene>
<evidence type="ECO:0000313" key="2">
    <source>
        <dbReference type="Proteomes" id="UP001148662"/>
    </source>
</evidence>
<dbReference type="EMBL" id="JANHOG010001147">
    <property type="protein sequence ID" value="KAJ3542875.1"/>
    <property type="molecule type" value="Genomic_DNA"/>
</dbReference>